<keyword evidence="5" id="KW-1185">Reference proteome</keyword>
<dbReference type="PANTHER" id="PTHR14187">
    <property type="entry name" value="ALPHA KINASE/ELONGATION FACTOR 2 KINASE"/>
    <property type="match status" value="1"/>
</dbReference>
<name>A0ABY7EP45_MYAAR</name>
<protein>
    <submittedName>
        <fullName evidence="4">HS12B-like protein</fullName>
    </submittedName>
</protein>
<dbReference type="InterPro" id="IPR013126">
    <property type="entry name" value="Hsp_70_fam"/>
</dbReference>
<dbReference type="PRINTS" id="PR00301">
    <property type="entry name" value="HEATSHOCK70"/>
</dbReference>
<evidence type="ECO:0000256" key="2">
    <source>
        <dbReference type="ARBA" id="ARBA00022741"/>
    </source>
</evidence>
<evidence type="ECO:0000256" key="1">
    <source>
        <dbReference type="ARBA" id="ARBA00007381"/>
    </source>
</evidence>
<dbReference type="Pfam" id="PF00012">
    <property type="entry name" value="HSP70"/>
    <property type="match status" value="1"/>
</dbReference>
<reference evidence="4" key="1">
    <citation type="submission" date="2022-11" db="EMBL/GenBank/DDBJ databases">
        <title>Centuries of genome instability and evolution in soft-shell clam transmissible cancer (bioRxiv).</title>
        <authorList>
            <person name="Hart S.F.M."/>
            <person name="Yonemitsu M.A."/>
            <person name="Giersch R.M."/>
            <person name="Beal B.F."/>
            <person name="Arriagada G."/>
            <person name="Davis B.W."/>
            <person name="Ostrander E.A."/>
            <person name="Goff S.P."/>
            <person name="Metzger M.J."/>
        </authorList>
    </citation>
    <scope>NUCLEOTIDE SEQUENCE</scope>
    <source>
        <strain evidence="4">MELC-2E11</strain>
        <tissue evidence="4">Siphon/mantle</tissue>
    </source>
</reference>
<comment type="similarity">
    <text evidence="1">Belongs to the heat shock protein 70 family.</text>
</comment>
<dbReference type="Gene3D" id="3.30.420.40">
    <property type="match status" value="2"/>
</dbReference>
<organism evidence="4 5">
    <name type="scientific">Mya arenaria</name>
    <name type="common">Soft-shell clam</name>
    <dbReference type="NCBI Taxonomy" id="6604"/>
    <lineage>
        <taxon>Eukaryota</taxon>
        <taxon>Metazoa</taxon>
        <taxon>Spiralia</taxon>
        <taxon>Lophotrochozoa</taxon>
        <taxon>Mollusca</taxon>
        <taxon>Bivalvia</taxon>
        <taxon>Autobranchia</taxon>
        <taxon>Heteroconchia</taxon>
        <taxon>Euheterodonta</taxon>
        <taxon>Imparidentia</taxon>
        <taxon>Neoheterodontei</taxon>
        <taxon>Myida</taxon>
        <taxon>Myoidea</taxon>
        <taxon>Myidae</taxon>
        <taxon>Mya</taxon>
    </lineage>
</organism>
<dbReference type="InterPro" id="IPR043129">
    <property type="entry name" value="ATPase_NBD"/>
</dbReference>
<dbReference type="SUPFAM" id="SSF53067">
    <property type="entry name" value="Actin-like ATPase domain"/>
    <property type="match status" value="2"/>
</dbReference>
<dbReference type="EMBL" id="CP111019">
    <property type="protein sequence ID" value="WAR11765.1"/>
    <property type="molecule type" value="Genomic_DNA"/>
</dbReference>
<gene>
    <name evidence="4" type="ORF">MAR_025945</name>
</gene>
<dbReference type="Proteomes" id="UP001164746">
    <property type="component" value="Chromosome 8"/>
</dbReference>
<accession>A0ABY7EP45</accession>
<dbReference type="Gene3D" id="3.90.640.10">
    <property type="entry name" value="Actin, Chain A, domain 4"/>
    <property type="match status" value="1"/>
</dbReference>
<evidence type="ECO:0000313" key="5">
    <source>
        <dbReference type="Proteomes" id="UP001164746"/>
    </source>
</evidence>
<evidence type="ECO:0000313" key="4">
    <source>
        <dbReference type="EMBL" id="WAR11765.1"/>
    </source>
</evidence>
<dbReference type="CDD" id="cd10229">
    <property type="entry name" value="ASKHA_NBD_HSP70_HSPA12"/>
    <property type="match status" value="1"/>
</dbReference>
<sequence length="344" mass="38552">MPAMTIFEMSIRYLRDHLVDALKKQVDGIHESDILYVLTVPSIWNDAARQFMHEAAVMAGLASDRIKLALEPEAASVWCQHISSSFNADISKPGTQYMVVDLGGGTADISVHEKKFDTTLREIHKASGGPWGGTCVDQNFINWLTNIFGESTMSRFREEEMEGYFELLREFETKKRTITPDTDGPVTFRIPIVLRSIHDETIKRNLEQMKLTDEVALQGDKLRVAANIVRSWFSESIENTTQHMINLLSESKLINVSTILLVGGYGECKLVQDSVTKKIRNKNIIIPQEAGLVVLKGAVRFGHLSRLITSRVIKHRHGCVSEDANILTGYENESVLDGVFKSCA</sequence>
<keyword evidence="2" id="KW-0547">Nucleotide-binding</keyword>
<proteinExistence type="inferred from homology"/>
<evidence type="ECO:0000256" key="3">
    <source>
        <dbReference type="ARBA" id="ARBA00022840"/>
    </source>
</evidence>
<dbReference type="PANTHER" id="PTHR14187:SF5">
    <property type="entry name" value="HEAT SHOCK 70 KDA PROTEIN 12A"/>
    <property type="match status" value="1"/>
</dbReference>
<keyword evidence="3" id="KW-0067">ATP-binding</keyword>